<dbReference type="PROSITE" id="PS50006">
    <property type="entry name" value="FHA_DOMAIN"/>
    <property type="match status" value="1"/>
</dbReference>
<evidence type="ECO:0000256" key="1">
    <source>
        <dbReference type="ARBA" id="ARBA00006611"/>
    </source>
</evidence>
<dbReference type="CDD" id="cd00060">
    <property type="entry name" value="FHA"/>
    <property type="match status" value="1"/>
</dbReference>
<dbReference type="Pfam" id="PF00437">
    <property type="entry name" value="T2SSE"/>
    <property type="match status" value="1"/>
</dbReference>
<accession>A0ABS6NNC4</accession>
<proteinExistence type="inferred from homology"/>
<dbReference type="PANTHER" id="PTHR30486">
    <property type="entry name" value="TWITCHING MOTILITY PROTEIN PILT"/>
    <property type="match status" value="1"/>
</dbReference>
<dbReference type="EMBL" id="JAHSPR010000005">
    <property type="protein sequence ID" value="MBV4397137.1"/>
    <property type="molecule type" value="Genomic_DNA"/>
</dbReference>
<dbReference type="InterPro" id="IPR001482">
    <property type="entry name" value="T2SS/T4SS_dom"/>
</dbReference>
<dbReference type="InterPro" id="IPR000253">
    <property type="entry name" value="FHA_dom"/>
</dbReference>
<evidence type="ECO:0000313" key="3">
    <source>
        <dbReference type="EMBL" id="MBV4397137.1"/>
    </source>
</evidence>
<dbReference type="InterPro" id="IPR050921">
    <property type="entry name" value="T4SS_GSP_E_ATPase"/>
</dbReference>
<dbReference type="PANTHER" id="PTHR30486:SF15">
    <property type="entry name" value="TYPE II_IV SECRETION SYSTEM ATPASE"/>
    <property type="match status" value="1"/>
</dbReference>
<name>A0ABS6NNC4_9BURK</name>
<dbReference type="SMART" id="SM00240">
    <property type="entry name" value="FHA"/>
    <property type="match status" value="1"/>
</dbReference>
<comment type="similarity">
    <text evidence="1">Belongs to the GSP E family.</text>
</comment>
<keyword evidence="4" id="KW-1185">Reference proteome</keyword>
<dbReference type="CDD" id="cd01130">
    <property type="entry name" value="VirB11-like_ATPase"/>
    <property type="match status" value="1"/>
</dbReference>
<comment type="caution">
    <text evidence="3">The sequence shown here is derived from an EMBL/GenBank/DDBJ whole genome shotgun (WGS) entry which is preliminary data.</text>
</comment>
<gene>
    <name evidence="3" type="primary">tadA</name>
    <name evidence="3" type="ORF">KU392_07745</name>
</gene>
<evidence type="ECO:0000313" key="4">
    <source>
        <dbReference type="Proteomes" id="UP000722165"/>
    </source>
</evidence>
<dbReference type="RefSeq" id="WP_217735024.1">
    <property type="nucleotide sequence ID" value="NZ_JAHSPR010000005.1"/>
</dbReference>
<dbReference type="Proteomes" id="UP000722165">
    <property type="component" value="Unassembled WGS sequence"/>
</dbReference>
<feature type="domain" description="FHA" evidence="2">
    <location>
        <begin position="22"/>
        <end position="71"/>
    </location>
</feature>
<evidence type="ECO:0000259" key="2">
    <source>
        <dbReference type="PROSITE" id="PS50006"/>
    </source>
</evidence>
<organism evidence="3 4">
    <name type="scientific">Advenella alkanexedens</name>
    <dbReference type="NCBI Taxonomy" id="1481665"/>
    <lineage>
        <taxon>Bacteria</taxon>
        <taxon>Pseudomonadati</taxon>
        <taxon>Pseudomonadota</taxon>
        <taxon>Betaproteobacteria</taxon>
        <taxon>Burkholderiales</taxon>
        <taxon>Alcaligenaceae</taxon>
    </lineage>
</organism>
<dbReference type="Pfam" id="PF00498">
    <property type="entry name" value="FHA"/>
    <property type="match status" value="1"/>
</dbReference>
<protein>
    <submittedName>
        <fullName evidence="3">Flp pilus assembly complex ATPase component TadA</fullName>
    </submittedName>
</protein>
<reference evidence="3 4" key="1">
    <citation type="submission" date="2021-06" db="EMBL/GenBank/DDBJ databases">
        <authorList>
            <person name="Lu T."/>
            <person name="Wang Q."/>
            <person name="Han X."/>
        </authorList>
    </citation>
    <scope>NUCLEOTIDE SEQUENCE [LARGE SCALE GENOMIC DNA]</scope>
    <source>
        <strain evidence="3 4">LAM0050</strain>
    </source>
</reference>
<sequence>MLRIEMQFEDGKKEIREIPLPFDIGRLAGCGLRLRSWRVARKHARMEVRDAGVFIEDLGAITGTVLNGQRISCHGPLQEGDEIIIGPCMMKIRQISHLSNHQGLQGGSERIASAMKSQLSDGVVSEEEWAAKSQAFTVQKMPQSSGSVREKPRQDLAQDLYIRRRLHGALLEALDLRRRDVSMMSDEALRSEAGGLLDEIIRTDEEIPPDADRQRLMQAVLDEAVGLGPLEPLLQDANITEIMVNRHDEIYVEENGRLQRHHAAFSSEQAVVGVIDRIVAPIGRRIDESSPMVDARLADGSRVNAIIPPIALKGASMTIRKFPQRRPGMQDLLKLGSLDPCMSRFLELCVRQRKNIIVSGGTGSGKTTLLNILSNCIPADERIVTIEDAAELRLNHEHLVALEARPANLEGRGQVMIRDLVRNALRMRPDRIVVGECRGAEAFDMLSAMNTGHEGSLTTLHANTPRDALSRLETMILMAGMDLPLLAVREHIAASIEFIIQQTRLSNGRRVVTSIVEVGGLENGIIKTQEIFSFERKGGGVFVGAGIVPNCFERMRQDGLDFDPTLFSQRHEGSAHAASFNDIVME</sequence>